<organism evidence="2 3">
    <name type="scientific">Ancylobacter novellus</name>
    <name type="common">Thiobacillus novellus</name>
    <dbReference type="NCBI Taxonomy" id="921"/>
    <lineage>
        <taxon>Bacteria</taxon>
        <taxon>Pseudomonadati</taxon>
        <taxon>Pseudomonadota</taxon>
        <taxon>Alphaproteobacteria</taxon>
        <taxon>Hyphomicrobiales</taxon>
        <taxon>Xanthobacteraceae</taxon>
        <taxon>Ancylobacter</taxon>
    </lineage>
</organism>
<evidence type="ECO:0000256" key="1">
    <source>
        <dbReference type="SAM" id="MobiDB-lite"/>
    </source>
</evidence>
<gene>
    <name evidence="2" type="ORF">DI565_13055</name>
</gene>
<evidence type="ECO:0000313" key="3">
    <source>
        <dbReference type="Proteomes" id="UP000249577"/>
    </source>
</evidence>
<feature type="compositionally biased region" description="Acidic residues" evidence="1">
    <location>
        <begin position="176"/>
        <end position="185"/>
    </location>
</feature>
<dbReference type="Proteomes" id="UP000249577">
    <property type="component" value="Unassembled WGS sequence"/>
</dbReference>
<reference evidence="2 3" key="1">
    <citation type="submission" date="2017-08" db="EMBL/GenBank/DDBJ databases">
        <title>Infants hospitalized years apart are colonized by the same room-sourced microbial strains.</title>
        <authorList>
            <person name="Brooks B."/>
            <person name="Olm M.R."/>
            <person name="Firek B.A."/>
            <person name="Baker R."/>
            <person name="Thomas B.C."/>
            <person name="Morowitz M.J."/>
            <person name="Banfield J.F."/>
        </authorList>
    </citation>
    <scope>NUCLEOTIDE SEQUENCE [LARGE SCALE GENOMIC DNA]</scope>
    <source>
        <strain evidence="2">S2_005_003_R2_43</strain>
    </source>
</reference>
<proteinExistence type="predicted"/>
<sequence>MNIKAIISAVVEAAKTIAQAVTTTVRWAWNGTRWVAETVVNAPIDMLKGAMGLGQGVAPSPAGPRGEGEDHDAAVERVHDALDRVGRSRLTSASMAAGIDPELPAGRAVHAYASADPHVRDLVDLKALSADQMAWLSGLVETELTRLAVAGPEACERHLAGDRTGLTGVPAVPAEEPGEEPEVQEDTPLARRIRQQLEQRQGPRPSWA</sequence>
<evidence type="ECO:0000313" key="2">
    <source>
        <dbReference type="EMBL" id="PZQ14340.1"/>
    </source>
</evidence>
<dbReference type="AlphaFoldDB" id="A0A2W5MLL2"/>
<comment type="caution">
    <text evidence="2">The sequence shown here is derived from an EMBL/GenBank/DDBJ whole genome shotgun (WGS) entry which is preliminary data.</text>
</comment>
<protein>
    <submittedName>
        <fullName evidence="2">Uncharacterized protein</fullName>
    </submittedName>
</protein>
<feature type="region of interest" description="Disordered" evidence="1">
    <location>
        <begin position="161"/>
        <end position="188"/>
    </location>
</feature>
<accession>A0A2W5MLL2</accession>
<name>A0A2W5MLL2_ANCNO</name>
<dbReference type="EMBL" id="QFPN01000006">
    <property type="protein sequence ID" value="PZQ14340.1"/>
    <property type="molecule type" value="Genomic_DNA"/>
</dbReference>